<gene>
    <name evidence="3" type="ORF">ACFOW3_19940</name>
</gene>
<keyword evidence="4" id="KW-1185">Reference proteome</keyword>
<protein>
    <submittedName>
        <fullName evidence="3">DUF3592 domain-containing protein</fullName>
    </submittedName>
</protein>
<evidence type="ECO:0000256" key="1">
    <source>
        <dbReference type="SAM" id="Phobius"/>
    </source>
</evidence>
<feature type="domain" description="DUF3592" evidence="2">
    <location>
        <begin position="51"/>
        <end position="118"/>
    </location>
</feature>
<reference evidence="4" key="1">
    <citation type="journal article" date="2019" name="Int. J. Syst. Evol. Microbiol.">
        <title>The Global Catalogue of Microorganisms (GCM) 10K type strain sequencing project: providing services to taxonomists for standard genome sequencing and annotation.</title>
        <authorList>
            <consortium name="The Broad Institute Genomics Platform"/>
            <consortium name="The Broad Institute Genome Sequencing Center for Infectious Disease"/>
            <person name="Wu L."/>
            <person name="Ma J."/>
        </authorList>
    </citation>
    <scope>NUCLEOTIDE SEQUENCE [LARGE SCALE GENOMIC DNA]</scope>
    <source>
        <strain evidence="4">CCUG 2113</strain>
    </source>
</reference>
<keyword evidence="1" id="KW-1133">Transmembrane helix</keyword>
<dbReference type="EMBL" id="JBHSAJ010000060">
    <property type="protein sequence ID" value="MFC3936900.1"/>
    <property type="molecule type" value="Genomic_DNA"/>
</dbReference>
<name>A0ABV8DEC6_9BURK</name>
<comment type="caution">
    <text evidence="3">The sequence shown here is derived from an EMBL/GenBank/DDBJ whole genome shotgun (WGS) entry which is preliminary data.</text>
</comment>
<accession>A0ABV8DEC6</accession>
<sequence>MGQPSPRSKTVSRWVVGLSAVASIAVSLLQTPVALREMREDASLTEDGAKTQGRVVSHDPSYGKYAYRSTAIVGFRVNDRPYEIQVRGSGALPERLPPGTEVEVHYLPNSPSVSRVVVDGARTNRFVLWQFAGIWLLTVVLALAACLLYWPKGGAARKNEP</sequence>
<dbReference type="RefSeq" id="WP_082437578.1">
    <property type="nucleotide sequence ID" value="NZ_JAMXAX010000132.1"/>
</dbReference>
<dbReference type="InterPro" id="IPR021994">
    <property type="entry name" value="DUF3592"/>
</dbReference>
<evidence type="ECO:0000313" key="4">
    <source>
        <dbReference type="Proteomes" id="UP001595693"/>
    </source>
</evidence>
<feature type="transmembrane region" description="Helical" evidence="1">
    <location>
        <begin position="12"/>
        <end position="29"/>
    </location>
</feature>
<keyword evidence="1" id="KW-0812">Transmembrane</keyword>
<evidence type="ECO:0000313" key="3">
    <source>
        <dbReference type="EMBL" id="MFC3936900.1"/>
    </source>
</evidence>
<dbReference type="Proteomes" id="UP001595693">
    <property type="component" value="Unassembled WGS sequence"/>
</dbReference>
<keyword evidence="1" id="KW-0472">Membrane</keyword>
<evidence type="ECO:0000259" key="2">
    <source>
        <dbReference type="Pfam" id="PF12158"/>
    </source>
</evidence>
<dbReference type="Pfam" id="PF12158">
    <property type="entry name" value="DUF3592"/>
    <property type="match status" value="1"/>
</dbReference>
<proteinExistence type="predicted"/>
<organism evidence="3 4">
    <name type="scientific">Acidovorax facilis</name>
    <dbReference type="NCBI Taxonomy" id="12917"/>
    <lineage>
        <taxon>Bacteria</taxon>
        <taxon>Pseudomonadati</taxon>
        <taxon>Pseudomonadota</taxon>
        <taxon>Betaproteobacteria</taxon>
        <taxon>Burkholderiales</taxon>
        <taxon>Comamonadaceae</taxon>
        <taxon>Acidovorax</taxon>
    </lineage>
</organism>
<feature type="transmembrane region" description="Helical" evidence="1">
    <location>
        <begin position="127"/>
        <end position="150"/>
    </location>
</feature>